<keyword evidence="9" id="KW-1185">Reference proteome</keyword>
<keyword evidence="4" id="KW-0342">GTP-binding</keyword>
<keyword evidence="4" id="KW-0547">Nucleotide-binding</keyword>
<dbReference type="Pfam" id="PF09107">
    <property type="entry name" value="WHD_3rd_SelB"/>
    <property type="match status" value="1"/>
</dbReference>
<evidence type="ECO:0000259" key="6">
    <source>
        <dbReference type="Pfam" id="PF09107"/>
    </source>
</evidence>
<evidence type="ECO:0000313" key="9">
    <source>
        <dbReference type="Proteomes" id="UP000193577"/>
    </source>
</evidence>
<comment type="subcellular location">
    <subcellularLocation>
        <location evidence="1">Cytoplasm</location>
    </subcellularLocation>
</comment>
<dbReference type="GO" id="GO:0005525">
    <property type="term" value="F:GTP binding"/>
    <property type="evidence" value="ECO:0007669"/>
    <property type="project" value="UniProtKB-KW"/>
</dbReference>
<dbReference type="Gene3D" id="1.10.10.10">
    <property type="entry name" value="Winged helix-like DNA-binding domain superfamily/Winged helix DNA-binding domain"/>
    <property type="match status" value="1"/>
</dbReference>
<dbReference type="GO" id="GO:0001514">
    <property type="term" value="P:selenocysteine incorporation"/>
    <property type="evidence" value="ECO:0007669"/>
    <property type="project" value="InterPro"/>
</dbReference>
<evidence type="ECO:0000313" key="8">
    <source>
        <dbReference type="EMBL" id="OSC33635.1"/>
    </source>
</evidence>
<dbReference type="InterPro" id="IPR050055">
    <property type="entry name" value="EF-Tu_GTPase"/>
</dbReference>
<evidence type="ECO:0000256" key="1">
    <source>
        <dbReference type="ARBA" id="ARBA00004496"/>
    </source>
</evidence>
<dbReference type="AlphaFoldDB" id="A0AA91PEK6"/>
<dbReference type="Proteomes" id="UP000193577">
    <property type="component" value="Unassembled WGS sequence"/>
</dbReference>
<dbReference type="InterPro" id="IPR009000">
    <property type="entry name" value="Transl_B-barrel_sf"/>
</dbReference>
<dbReference type="InterPro" id="IPR057335">
    <property type="entry name" value="Beta-barrel_SelB"/>
</dbReference>
<dbReference type="PANTHER" id="PTHR43721:SF22">
    <property type="entry name" value="ELONGATION FACTOR TU, MITOCHONDRIAL"/>
    <property type="match status" value="1"/>
</dbReference>
<evidence type="ECO:0000256" key="3">
    <source>
        <dbReference type="ARBA" id="ARBA00022917"/>
    </source>
</evidence>
<dbReference type="PANTHER" id="PTHR43721">
    <property type="entry name" value="ELONGATION FACTOR TU-RELATED"/>
    <property type="match status" value="1"/>
</dbReference>
<dbReference type="Pfam" id="PF25461">
    <property type="entry name" value="Beta-barrel_SelB"/>
    <property type="match status" value="1"/>
</dbReference>
<dbReference type="GO" id="GO:0003924">
    <property type="term" value="F:GTPase activity"/>
    <property type="evidence" value="ECO:0007669"/>
    <property type="project" value="InterPro"/>
</dbReference>
<feature type="domain" description="Tr-type G" evidence="5">
    <location>
        <begin position="7"/>
        <end position="168"/>
    </location>
</feature>
<protein>
    <submittedName>
        <fullName evidence="8">Selenocysteine-specific translation elongation factor</fullName>
    </submittedName>
</protein>
<keyword evidence="8" id="KW-0251">Elongation factor</keyword>
<evidence type="ECO:0000259" key="7">
    <source>
        <dbReference type="Pfam" id="PF25461"/>
    </source>
</evidence>
<dbReference type="Pfam" id="PF00009">
    <property type="entry name" value="GTP_EFTU"/>
    <property type="match status" value="1"/>
</dbReference>
<name>A0AA91PEK6_9MYCO</name>
<dbReference type="Gene3D" id="2.40.30.10">
    <property type="entry name" value="Translation factors"/>
    <property type="match status" value="1"/>
</dbReference>
<evidence type="ECO:0000256" key="4">
    <source>
        <dbReference type="ARBA" id="ARBA00023134"/>
    </source>
</evidence>
<dbReference type="SUPFAM" id="SSF46785">
    <property type="entry name" value="Winged helix' DNA-binding domain"/>
    <property type="match status" value="1"/>
</dbReference>
<dbReference type="NCBIfam" id="TIGR00475">
    <property type="entry name" value="selB"/>
    <property type="match status" value="1"/>
</dbReference>
<dbReference type="InterPro" id="IPR015191">
    <property type="entry name" value="SelB_WHD4"/>
</dbReference>
<comment type="caution">
    <text evidence="8">The sequence shown here is derived from an EMBL/GenBank/DDBJ whole genome shotgun (WGS) entry which is preliminary data.</text>
</comment>
<dbReference type="GO" id="GO:0005829">
    <property type="term" value="C:cytosol"/>
    <property type="evidence" value="ECO:0007669"/>
    <property type="project" value="TreeGrafter"/>
</dbReference>
<dbReference type="GO" id="GO:0003746">
    <property type="term" value="F:translation elongation factor activity"/>
    <property type="evidence" value="ECO:0007669"/>
    <property type="project" value="UniProtKB-KW"/>
</dbReference>
<dbReference type="GO" id="GO:0003723">
    <property type="term" value="F:RNA binding"/>
    <property type="evidence" value="ECO:0007669"/>
    <property type="project" value="InterPro"/>
</dbReference>
<dbReference type="InterPro" id="IPR036390">
    <property type="entry name" value="WH_DNA-bd_sf"/>
</dbReference>
<dbReference type="InterPro" id="IPR036388">
    <property type="entry name" value="WH-like_DNA-bd_sf"/>
</dbReference>
<dbReference type="Gene3D" id="1.10.10.2770">
    <property type="match status" value="1"/>
</dbReference>
<accession>A0AA91PEK6</accession>
<proteinExistence type="predicted"/>
<evidence type="ECO:0000256" key="2">
    <source>
        <dbReference type="ARBA" id="ARBA00022490"/>
    </source>
</evidence>
<keyword evidence="3" id="KW-0648">Protein biosynthesis</keyword>
<dbReference type="InterPro" id="IPR000795">
    <property type="entry name" value="T_Tr_GTP-bd_dom"/>
</dbReference>
<dbReference type="EMBL" id="NCXO01000019">
    <property type="protein sequence ID" value="OSC33635.1"/>
    <property type="molecule type" value="Genomic_DNA"/>
</dbReference>
<gene>
    <name evidence="8" type="ORF">B8W67_10240</name>
</gene>
<keyword evidence="2" id="KW-0963">Cytoplasm</keyword>
<dbReference type="SUPFAM" id="SSF50447">
    <property type="entry name" value="Translation proteins"/>
    <property type="match status" value="1"/>
</dbReference>
<dbReference type="SUPFAM" id="SSF52540">
    <property type="entry name" value="P-loop containing nucleoside triphosphate hydrolases"/>
    <property type="match status" value="1"/>
</dbReference>
<sequence length="610" mass="64847">MPARHVVATAGHVDHGKTTLIAALTGMQPDRWAEEHRRGLTIDLGFAWSTLSDETTVAFVDVPGHQRFLANTLAGLGPAPVVCFVVAADEGWQAQSDDHRDAIAALGITCGVLVITRTDRAPDRVEDVVAQARTELAGTGLAQAPAVAVCAPTGAGLDTLRHTLQQVLAPVPPPPPVDRVRLWLDRAFTLSGAGTVVTGTLTAGELRHGGELWLHGAAAARPVAVRALHSCGQPQRRLGPVSRVGVNLRGVDVVAVHRGDALLTAEAWPVTDVLDVRRTSGEPYRSVPQHLMVHVGTAAVPARLRPLDDDHARLTLARHLPLIVGDPMVLRHPGSPRLLGGARTLDVEPPPLRRRGAARSRAGALAQQPPDGDIAVEVIRRGAVAPDHLRRLGFPVDSSPPAGVRAAGHWWVADSDYRRWCRMLVEAVERHHRRDPVGAGLSRGAAVDLVGLPEPALLDALIAETGLTQRDGRLWTPGHDRDLGAADAGITAVETRLADAPFAAPEAHELAALHLGPRELAAAERAGRLLRLADTVVVLPSAPALAMRTVSRLRQPFTVSDARQALGTTRRVVLPLLTHLDGRGWTRRVDAAHREVVRSTSSAADGGSRA</sequence>
<dbReference type="InterPro" id="IPR004535">
    <property type="entry name" value="Transl_elong_SelB"/>
</dbReference>
<feature type="domain" description="Selenocysteine-specific elongation factor beta-barrel" evidence="7">
    <location>
        <begin position="289"/>
        <end position="350"/>
    </location>
</feature>
<organism evidence="8 9">
    <name type="scientific">Mycolicibacillus koreensis</name>
    <dbReference type="NCBI Taxonomy" id="1069220"/>
    <lineage>
        <taxon>Bacteria</taxon>
        <taxon>Bacillati</taxon>
        <taxon>Actinomycetota</taxon>
        <taxon>Actinomycetes</taxon>
        <taxon>Mycobacteriales</taxon>
        <taxon>Mycobacteriaceae</taxon>
        <taxon>Mycolicibacillus</taxon>
    </lineage>
</organism>
<feature type="domain" description="Elongation factor SelB fourth winged-helix" evidence="6">
    <location>
        <begin position="553"/>
        <end position="593"/>
    </location>
</feature>
<evidence type="ECO:0000259" key="5">
    <source>
        <dbReference type="Pfam" id="PF00009"/>
    </source>
</evidence>
<reference evidence="8 9" key="1">
    <citation type="submission" date="2017-04" db="EMBL/GenBank/DDBJ databases">
        <title>The new phylogeny of genus Mycobacterium.</title>
        <authorList>
            <person name="Tortoli E."/>
            <person name="Trovato A."/>
            <person name="Cirillo D.M."/>
        </authorList>
    </citation>
    <scope>NUCLEOTIDE SEQUENCE [LARGE SCALE GENOMIC DNA]</scope>
    <source>
        <strain evidence="8 9">KCTC 19819</strain>
    </source>
</reference>
<dbReference type="Gene3D" id="3.40.50.300">
    <property type="entry name" value="P-loop containing nucleotide triphosphate hydrolases"/>
    <property type="match status" value="1"/>
</dbReference>
<dbReference type="InterPro" id="IPR027417">
    <property type="entry name" value="P-loop_NTPase"/>
</dbReference>